<dbReference type="GO" id="GO:0008745">
    <property type="term" value="F:N-acetylmuramoyl-L-alanine amidase activity"/>
    <property type="evidence" value="ECO:0007669"/>
    <property type="project" value="UniProtKB-EC"/>
</dbReference>
<sequence>MKKFTSLCFSVFLLSFIWLGSAQQNQKTIVIDAGHGGKDPGNIQENVQEKDFTFQLSNTLREALEEKGYEVILLRENDEYMSLNERIERINEIKPKLVLSLHANAAHNTSKNGIEIYFAEGEDLNETNSNFISKLTYNLTSQTKYKEVNIKTANFKILTESNSPALVLELGFMSNPKDLAYIKSKKGQQEIAKALTASL</sequence>
<dbReference type="EC" id="3.5.1.28" evidence="2"/>
<dbReference type="SMART" id="SM00646">
    <property type="entry name" value="Ami_3"/>
    <property type="match status" value="1"/>
</dbReference>
<comment type="caution">
    <text evidence="6">The sequence shown here is derived from an EMBL/GenBank/DDBJ whole genome shotgun (WGS) entry which is preliminary data.</text>
</comment>
<protein>
    <recommendedName>
        <fullName evidence="2">N-acetylmuramoyl-L-alanine amidase</fullName>
        <ecNumber evidence="2">3.5.1.28</ecNumber>
    </recommendedName>
</protein>
<evidence type="ECO:0000256" key="3">
    <source>
        <dbReference type="ARBA" id="ARBA00022801"/>
    </source>
</evidence>
<gene>
    <name evidence="6" type="ORF">RBU60_07600</name>
</gene>
<keyword evidence="3 6" id="KW-0378">Hydrolase</keyword>
<evidence type="ECO:0000256" key="1">
    <source>
        <dbReference type="ARBA" id="ARBA00001561"/>
    </source>
</evidence>
<dbReference type="InterPro" id="IPR050695">
    <property type="entry name" value="N-acetylmuramoyl_amidase_3"/>
</dbReference>
<evidence type="ECO:0000313" key="7">
    <source>
        <dbReference type="Proteomes" id="UP001230915"/>
    </source>
</evidence>
<feature type="signal peptide" evidence="4">
    <location>
        <begin position="1"/>
        <end position="22"/>
    </location>
</feature>
<evidence type="ECO:0000256" key="2">
    <source>
        <dbReference type="ARBA" id="ARBA00011901"/>
    </source>
</evidence>
<name>A0ABU1A150_9FLAO</name>
<keyword evidence="7" id="KW-1185">Reference proteome</keyword>
<evidence type="ECO:0000313" key="6">
    <source>
        <dbReference type="EMBL" id="MDQ7917435.1"/>
    </source>
</evidence>
<dbReference type="CDD" id="cd02696">
    <property type="entry name" value="MurNAc-LAA"/>
    <property type="match status" value="1"/>
</dbReference>
<comment type="catalytic activity">
    <reaction evidence="1">
        <text>Hydrolyzes the link between N-acetylmuramoyl residues and L-amino acid residues in certain cell-wall glycopeptides.</text>
        <dbReference type="EC" id="3.5.1.28"/>
    </reaction>
</comment>
<dbReference type="SUPFAM" id="SSF53187">
    <property type="entry name" value="Zn-dependent exopeptidases"/>
    <property type="match status" value="1"/>
</dbReference>
<dbReference type="PANTHER" id="PTHR30404:SF0">
    <property type="entry name" value="N-ACETYLMURAMOYL-L-ALANINE AMIDASE AMIC"/>
    <property type="match status" value="1"/>
</dbReference>
<accession>A0ABU1A150</accession>
<organism evidence="6 7">
    <name type="scientific">Mesonia profundi</name>
    <dbReference type="NCBI Taxonomy" id="3070998"/>
    <lineage>
        <taxon>Bacteria</taxon>
        <taxon>Pseudomonadati</taxon>
        <taxon>Bacteroidota</taxon>
        <taxon>Flavobacteriia</taxon>
        <taxon>Flavobacteriales</taxon>
        <taxon>Flavobacteriaceae</taxon>
        <taxon>Mesonia</taxon>
    </lineage>
</organism>
<dbReference type="EMBL" id="JAVHUL010000016">
    <property type="protein sequence ID" value="MDQ7917435.1"/>
    <property type="molecule type" value="Genomic_DNA"/>
</dbReference>
<evidence type="ECO:0000256" key="4">
    <source>
        <dbReference type="SAM" id="SignalP"/>
    </source>
</evidence>
<dbReference type="RefSeq" id="WP_308864179.1">
    <property type="nucleotide sequence ID" value="NZ_JAVHUL010000016.1"/>
</dbReference>
<feature type="chain" id="PRO_5047454140" description="N-acetylmuramoyl-L-alanine amidase" evidence="4">
    <location>
        <begin position="23"/>
        <end position="199"/>
    </location>
</feature>
<dbReference type="Gene3D" id="3.40.630.40">
    <property type="entry name" value="Zn-dependent exopeptidases"/>
    <property type="match status" value="1"/>
</dbReference>
<dbReference type="Proteomes" id="UP001230915">
    <property type="component" value="Unassembled WGS sequence"/>
</dbReference>
<reference evidence="6 7" key="1">
    <citation type="submission" date="2023-08" db="EMBL/GenBank/DDBJ databases">
        <title>Mesonia sp. MT50, isolated from deep-sea sediment of the Mariana Trench.</title>
        <authorList>
            <person name="Fu H."/>
        </authorList>
    </citation>
    <scope>NUCLEOTIDE SEQUENCE [LARGE SCALE GENOMIC DNA]</scope>
    <source>
        <strain evidence="6 7">MT50</strain>
    </source>
</reference>
<dbReference type="InterPro" id="IPR002508">
    <property type="entry name" value="MurNAc-LAA_cat"/>
</dbReference>
<proteinExistence type="predicted"/>
<dbReference type="PANTHER" id="PTHR30404">
    <property type="entry name" value="N-ACETYLMURAMOYL-L-ALANINE AMIDASE"/>
    <property type="match status" value="1"/>
</dbReference>
<dbReference type="Pfam" id="PF01520">
    <property type="entry name" value="Amidase_3"/>
    <property type="match status" value="1"/>
</dbReference>
<evidence type="ECO:0000259" key="5">
    <source>
        <dbReference type="SMART" id="SM00646"/>
    </source>
</evidence>
<feature type="domain" description="MurNAc-LAA" evidence="5">
    <location>
        <begin position="87"/>
        <end position="196"/>
    </location>
</feature>
<keyword evidence="4" id="KW-0732">Signal</keyword>